<organism evidence="6">
    <name type="scientific">Hemiselmis tepida</name>
    <dbReference type="NCBI Taxonomy" id="464990"/>
    <lineage>
        <taxon>Eukaryota</taxon>
        <taxon>Cryptophyceae</taxon>
        <taxon>Cryptomonadales</taxon>
        <taxon>Hemiselmidaceae</taxon>
        <taxon>Hemiselmis</taxon>
    </lineage>
</organism>
<comment type="subcellular location">
    <subcellularLocation>
        <location evidence="1">Cytoplasm</location>
    </subcellularLocation>
</comment>
<dbReference type="InterPro" id="IPR000073">
    <property type="entry name" value="AB_hydrolase_1"/>
</dbReference>
<dbReference type="InterPro" id="IPR029058">
    <property type="entry name" value="AB_hydrolase_fold"/>
</dbReference>
<proteinExistence type="predicted"/>
<protein>
    <recommendedName>
        <fullName evidence="2">Maspardin</fullName>
    </recommendedName>
</protein>
<accession>A0A7S0W3G1</accession>
<dbReference type="EMBL" id="HBFN01018392">
    <property type="protein sequence ID" value="CAD8797118.1"/>
    <property type="molecule type" value="Transcribed_RNA"/>
</dbReference>
<reference evidence="6" key="1">
    <citation type="submission" date="2021-01" db="EMBL/GenBank/DDBJ databases">
        <authorList>
            <person name="Corre E."/>
            <person name="Pelletier E."/>
            <person name="Niang G."/>
            <person name="Scheremetjew M."/>
            <person name="Finn R."/>
            <person name="Kale V."/>
            <person name="Holt S."/>
            <person name="Cochrane G."/>
            <person name="Meng A."/>
            <person name="Brown T."/>
            <person name="Cohen L."/>
        </authorList>
    </citation>
    <scope>NUCLEOTIDE SEQUENCE</scope>
    <source>
        <strain evidence="6">CCMP443</strain>
    </source>
</reference>
<dbReference type="InterPro" id="IPR026151">
    <property type="entry name" value="Maspardin"/>
</dbReference>
<feature type="compositionally biased region" description="Basic and acidic residues" evidence="4">
    <location>
        <begin position="325"/>
        <end position="339"/>
    </location>
</feature>
<evidence type="ECO:0000256" key="1">
    <source>
        <dbReference type="ARBA" id="ARBA00004496"/>
    </source>
</evidence>
<evidence type="ECO:0000256" key="4">
    <source>
        <dbReference type="SAM" id="MobiDB-lite"/>
    </source>
</evidence>
<evidence type="ECO:0000256" key="2">
    <source>
        <dbReference type="ARBA" id="ARBA00020148"/>
    </source>
</evidence>
<evidence type="ECO:0000259" key="5">
    <source>
        <dbReference type="Pfam" id="PF00561"/>
    </source>
</evidence>
<dbReference type="PANTHER" id="PTHR15913">
    <property type="entry name" value="ACID CLUSTER PROTEIN 33"/>
    <property type="match status" value="1"/>
</dbReference>
<dbReference type="Gene3D" id="3.40.50.1820">
    <property type="entry name" value="alpha/beta hydrolase"/>
    <property type="match status" value="1"/>
</dbReference>
<gene>
    <name evidence="6" type="ORF">HTEP1355_LOCUS10758</name>
</gene>
<sequence>MDMLDPTKISSMFHAAVGIPDRKSTLSQSEEFKSFRSSYPLKNVAVDLHEFEWRYFEGGDKKTPLLLCIPGASGTAECLFRQLTGLCPKGYRVVASQPPPYYTVNEFVVGMDAFLDHLAPTEVHIFGASLGGFLVQQYCVHRPKRVSSMILCNSFCSTESFTNGMMTPMYQFMPTLVLKNVILSSFNPDQVPAPVAEAIDFVIEQLDTMGQGDLSSRLTLNGTAATIKGLKMGDENITLIDSLDRTARPHELRDELWRRYPNAKKASVRVGGDFPFLSAPEEVNLYIEVHLRRVGVAVNLPKLERQSEGGQGGQGGQEMSAQPPRPKDPPPKKVVKEQKPLFQDD</sequence>
<feature type="domain" description="AB hydrolase-1" evidence="5">
    <location>
        <begin position="100"/>
        <end position="163"/>
    </location>
</feature>
<evidence type="ECO:0000256" key="3">
    <source>
        <dbReference type="ARBA" id="ARBA00022490"/>
    </source>
</evidence>
<dbReference type="AlphaFoldDB" id="A0A7S0W3G1"/>
<dbReference type="GO" id="GO:0005737">
    <property type="term" value="C:cytoplasm"/>
    <property type="evidence" value="ECO:0007669"/>
    <property type="project" value="UniProtKB-SubCell"/>
</dbReference>
<evidence type="ECO:0000313" key="6">
    <source>
        <dbReference type="EMBL" id="CAD8797118.1"/>
    </source>
</evidence>
<feature type="region of interest" description="Disordered" evidence="4">
    <location>
        <begin position="303"/>
        <end position="345"/>
    </location>
</feature>
<keyword evidence="3" id="KW-0963">Cytoplasm</keyword>
<dbReference type="SUPFAM" id="SSF53474">
    <property type="entry name" value="alpha/beta-Hydrolases"/>
    <property type="match status" value="1"/>
</dbReference>
<name>A0A7S0W3G1_9CRYP</name>
<dbReference type="Pfam" id="PF00561">
    <property type="entry name" value="Abhydrolase_1"/>
    <property type="match status" value="1"/>
</dbReference>
<dbReference type="PANTHER" id="PTHR15913:SF0">
    <property type="entry name" value="MASPARDIN"/>
    <property type="match status" value="1"/>
</dbReference>